<evidence type="ECO:0000313" key="5">
    <source>
        <dbReference type="Proteomes" id="UP000509302"/>
    </source>
</evidence>
<dbReference type="SMART" id="SM00479">
    <property type="entry name" value="EXOIII"/>
    <property type="match status" value="1"/>
</dbReference>
<dbReference type="GO" id="GO:0008408">
    <property type="term" value="F:3'-5' exonuclease activity"/>
    <property type="evidence" value="ECO:0007669"/>
    <property type="project" value="TreeGrafter"/>
</dbReference>
<keyword evidence="5" id="KW-1185">Reference proteome</keyword>
<dbReference type="CDD" id="cd10434">
    <property type="entry name" value="GIY-YIG_UvrC_Cho"/>
    <property type="match status" value="1"/>
</dbReference>
<gene>
    <name evidence="4" type="ORF">HYG79_00210</name>
</gene>
<dbReference type="GO" id="GO:0003887">
    <property type="term" value="F:DNA-directed DNA polymerase activity"/>
    <property type="evidence" value="ECO:0007669"/>
    <property type="project" value="InterPro"/>
</dbReference>
<accession>A0A7H9AJR7</accession>
<dbReference type="InterPro" id="IPR006054">
    <property type="entry name" value="DnaQ"/>
</dbReference>
<dbReference type="GO" id="GO:0006289">
    <property type="term" value="P:nucleotide-excision repair"/>
    <property type="evidence" value="ECO:0007669"/>
    <property type="project" value="InterPro"/>
</dbReference>
<sequence length="453" mass="51789">MYTILDIETTGGKYNEEGITEIAIHKFDGHDVVDKFISLVNPEKEIQPFVVKLTGINNKMLRTAPKFHEVAKRIVEITHDTVLVAHNAQFDYRILRTEFRRLGYNFERKTLCTVDLSKKLIPEAESHSLGKLVRSLGIPVSDRHRANGDALATLQLFKLLLSKDSDKCIVKEVIRKETHGELSERQLDIVESLPSETGLYYMHNKDGEIIFLGKSTNLKKRVNQHFTKAGHRARTIQKETKKVTFEKTGSELVAILKENEELLRNKPKFNPNNYKRLFSYGIYETTNEKGYVVLKARKIKGHEKSLMTFNSLVAAENFIHKIVEEFNLCGKLNDTPQAKRQCSRYGSGKCYGACIDKEDVETYNERAKASIQKHSITNKNVILVDKGREIGEYSAILVKNGNFQGLGFYNLNHQINNIHILESIITPMIGNANTTHIIETYLRKNRIIKVLEL</sequence>
<dbReference type="InterPro" id="IPR013520">
    <property type="entry name" value="Ribonucl_H"/>
</dbReference>
<evidence type="ECO:0000313" key="4">
    <source>
        <dbReference type="EMBL" id="QLG43836.1"/>
    </source>
</evidence>
<dbReference type="InterPro" id="IPR035901">
    <property type="entry name" value="GIY-YIG_endonuc_sf"/>
</dbReference>
<comment type="function">
    <text evidence="1">DNA polymerase III is a complex, multichain enzyme responsible for most of the replicative synthesis in bacteria. The epsilon subunit contain the editing function and is a proofreading 3'-5' exonuclease.</text>
</comment>
<dbReference type="FunFam" id="3.30.420.10:FF:000045">
    <property type="entry name" value="3'-5' exonuclease DinG"/>
    <property type="match status" value="1"/>
</dbReference>
<comment type="subunit">
    <text evidence="2">DNA polymerase III contains a core (composed of alpha, epsilon and theta chains) that associates with a tau subunit. This core dimerizes to form the POLIII' complex. PolIII' associates with the gamma complex (composed of gamma, delta, delta', psi and chi chains) and with the beta chain to form the complete DNA polymerase III complex.</text>
</comment>
<dbReference type="KEGG" id="cagg:HYG79_00210"/>
<dbReference type="Pfam" id="PF01541">
    <property type="entry name" value="GIY-YIG"/>
    <property type="match status" value="1"/>
</dbReference>
<dbReference type="Gene3D" id="3.30.420.10">
    <property type="entry name" value="Ribonuclease H-like superfamily/Ribonuclease H"/>
    <property type="match status" value="1"/>
</dbReference>
<dbReference type="GO" id="GO:0003677">
    <property type="term" value="F:DNA binding"/>
    <property type="evidence" value="ECO:0007669"/>
    <property type="project" value="InterPro"/>
</dbReference>
<dbReference type="PANTHER" id="PTHR30231:SF41">
    <property type="entry name" value="DNA POLYMERASE III SUBUNIT EPSILON"/>
    <property type="match status" value="1"/>
</dbReference>
<reference evidence="4 5" key="1">
    <citation type="journal article" date="2006" name="Int. J. Syst. Evol. Microbiol.">
        <title>Costertonia aggregata gen. nov., sp. nov., a mesophilic marine bacterium of the family Flavobacteriaceae, isolated from a mature biofilm.</title>
        <authorList>
            <person name="Kwon K.K."/>
            <person name="Lee Y.K."/>
            <person name="Lee H.K."/>
        </authorList>
    </citation>
    <scope>NUCLEOTIDE SEQUENCE [LARGE SCALE GENOMIC DNA]</scope>
    <source>
        <strain evidence="4 5">KCCM 42265</strain>
    </source>
</reference>
<dbReference type="InterPro" id="IPR036397">
    <property type="entry name" value="RNaseH_sf"/>
</dbReference>
<organism evidence="4 5">
    <name type="scientific">Costertonia aggregata</name>
    <dbReference type="NCBI Taxonomy" id="343403"/>
    <lineage>
        <taxon>Bacteria</taxon>
        <taxon>Pseudomonadati</taxon>
        <taxon>Bacteroidota</taxon>
        <taxon>Flavobacteriia</taxon>
        <taxon>Flavobacteriales</taxon>
        <taxon>Flavobacteriaceae</taxon>
        <taxon>Costertonia</taxon>
    </lineage>
</organism>
<dbReference type="CDD" id="cd06127">
    <property type="entry name" value="DEDDh"/>
    <property type="match status" value="1"/>
</dbReference>
<name>A0A7H9AJR7_9FLAO</name>
<dbReference type="Pfam" id="PF00929">
    <property type="entry name" value="RNase_T"/>
    <property type="match status" value="1"/>
</dbReference>
<dbReference type="InterPro" id="IPR047296">
    <property type="entry name" value="GIY-YIG_UvrC_Cho"/>
</dbReference>
<protein>
    <submittedName>
        <fullName evidence="4">GIY-YIG nuclease family protein</fullName>
    </submittedName>
</protein>
<dbReference type="Gene3D" id="3.40.1440.10">
    <property type="entry name" value="GIY-YIG endonuclease"/>
    <property type="match status" value="1"/>
</dbReference>
<dbReference type="GO" id="GO:0005829">
    <property type="term" value="C:cytosol"/>
    <property type="evidence" value="ECO:0007669"/>
    <property type="project" value="TreeGrafter"/>
</dbReference>
<dbReference type="PROSITE" id="PS50164">
    <property type="entry name" value="GIY_YIG"/>
    <property type="match status" value="1"/>
</dbReference>
<dbReference type="InterPro" id="IPR000305">
    <property type="entry name" value="GIY-YIG_endonuc"/>
</dbReference>
<evidence type="ECO:0000256" key="2">
    <source>
        <dbReference type="ARBA" id="ARBA00026073"/>
    </source>
</evidence>
<dbReference type="PANTHER" id="PTHR30231">
    <property type="entry name" value="DNA POLYMERASE III SUBUNIT EPSILON"/>
    <property type="match status" value="1"/>
</dbReference>
<dbReference type="AlphaFoldDB" id="A0A7H9AJR7"/>
<dbReference type="NCBIfam" id="TIGR00573">
    <property type="entry name" value="dnaq"/>
    <property type="match status" value="1"/>
</dbReference>
<dbReference type="SUPFAM" id="SSF53098">
    <property type="entry name" value="Ribonuclease H-like"/>
    <property type="match status" value="1"/>
</dbReference>
<dbReference type="Proteomes" id="UP000509302">
    <property type="component" value="Chromosome"/>
</dbReference>
<dbReference type="GO" id="GO:0045004">
    <property type="term" value="P:DNA replication proofreading"/>
    <property type="evidence" value="ECO:0007669"/>
    <property type="project" value="TreeGrafter"/>
</dbReference>
<dbReference type="SUPFAM" id="SSF82771">
    <property type="entry name" value="GIY-YIG endonuclease"/>
    <property type="match status" value="1"/>
</dbReference>
<dbReference type="EMBL" id="CP058595">
    <property type="protein sequence ID" value="QLG43836.1"/>
    <property type="molecule type" value="Genomic_DNA"/>
</dbReference>
<dbReference type="InterPro" id="IPR012337">
    <property type="entry name" value="RNaseH-like_sf"/>
</dbReference>
<feature type="domain" description="GIY-YIG" evidence="3">
    <location>
        <begin position="195"/>
        <end position="271"/>
    </location>
</feature>
<dbReference type="RefSeq" id="WP_179240173.1">
    <property type="nucleotide sequence ID" value="NZ_CP058595.1"/>
</dbReference>
<dbReference type="SMART" id="SM00465">
    <property type="entry name" value="GIYc"/>
    <property type="match status" value="1"/>
</dbReference>
<evidence type="ECO:0000259" key="3">
    <source>
        <dbReference type="PROSITE" id="PS50164"/>
    </source>
</evidence>
<evidence type="ECO:0000256" key="1">
    <source>
        <dbReference type="ARBA" id="ARBA00025483"/>
    </source>
</evidence>
<proteinExistence type="predicted"/>